<gene>
    <name evidence="2" type="ORF">TKK_007074</name>
</gene>
<name>A0ABD2X4F3_9HYME</name>
<keyword evidence="1" id="KW-0732">Signal</keyword>
<feature type="chain" id="PRO_5044774672" evidence="1">
    <location>
        <begin position="17"/>
        <end position="106"/>
    </location>
</feature>
<organism evidence="2 3">
    <name type="scientific">Trichogramma kaykai</name>
    <dbReference type="NCBI Taxonomy" id="54128"/>
    <lineage>
        <taxon>Eukaryota</taxon>
        <taxon>Metazoa</taxon>
        <taxon>Ecdysozoa</taxon>
        <taxon>Arthropoda</taxon>
        <taxon>Hexapoda</taxon>
        <taxon>Insecta</taxon>
        <taxon>Pterygota</taxon>
        <taxon>Neoptera</taxon>
        <taxon>Endopterygota</taxon>
        <taxon>Hymenoptera</taxon>
        <taxon>Apocrita</taxon>
        <taxon>Proctotrupomorpha</taxon>
        <taxon>Chalcidoidea</taxon>
        <taxon>Trichogrammatidae</taxon>
        <taxon>Trichogramma</taxon>
    </lineage>
</organism>
<feature type="signal peptide" evidence="1">
    <location>
        <begin position="1"/>
        <end position="16"/>
    </location>
</feature>
<comment type="caution">
    <text evidence="2">The sequence shown here is derived from an EMBL/GenBank/DDBJ whole genome shotgun (WGS) entry which is preliminary data.</text>
</comment>
<proteinExistence type="predicted"/>
<keyword evidence="3" id="KW-1185">Reference proteome</keyword>
<dbReference type="EMBL" id="JBJJXI010000055">
    <property type="protein sequence ID" value="KAL3399843.1"/>
    <property type="molecule type" value="Genomic_DNA"/>
</dbReference>
<protein>
    <submittedName>
        <fullName evidence="2">Uncharacterized protein</fullName>
    </submittedName>
</protein>
<sequence length="106" mass="10708">MFKLAVFLALVGCALAAPKPGLLLAEPVVQAAPVIASAPVATSYQNTVKISKSSPVITTTYHAAAPLAVHAVHAAPVLHAVHAAPALHVAHAAPLAVAHHASLHYV</sequence>
<evidence type="ECO:0000313" key="2">
    <source>
        <dbReference type="EMBL" id="KAL3399843.1"/>
    </source>
</evidence>
<evidence type="ECO:0000313" key="3">
    <source>
        <dbReference type="Proteomes" id="UP001627154"/>
    </source>
</evidence>
<reference evidence="2 3" key="1">
    <citation type="journal article" date="2024" name="bioRxiv">
        <title>A reference genome for Trichogramma kaykai: A tiny desert-dwelling parasitoid wasp with competing sex-ratio distorters.</title>
        <authorList>
            <person name="Culotta J."/>
            <person name="Lindsey A.R."/>
        </authorList>
    </citation>
    <scope>NUCLEOTIDE SEQUENCE [LARGE SCALE GENOMIC DNA]</scope>
    <source>
        <strain evidence="2 3">KSX58</strain>
    </source>
</reference>
<evidence type="ECO:0000256" key="1">
    <source>
        <dbReference type="SAM" id="SignalP"/>
    </source>
</evidence>
<accession>A0ABD2X4F3</accession>
<dbReference type="AlphaFoldDB" id="A0ABD2X4F3"/>
<dbReference type="Proteomes" id="UP001627154">
    <property type="component" value="Unassembled WGS sequence"/>
</dbReference>